<reference evidence="2" key="1">
    <citation type="submission" date="2017-09" db="EMBL/GenBank/DDBJ databases">
        <title>Depth-based differentiation of microbial function through sediment-hosted aquifers and enrichment of novel symbionts in the deep terrestrial subsurface.</title>
        <authorList>
            <person name="Probst A.J."/>
            <person name="Ladd B."/>
            <person name="Jarett J.K."/>
            <person name="Geller-Mcgrath D.E."/>
            <person name="Sieber C.M.K."/>
            <person name="Emerson J.B."/>
            <person name="Anantharaman K."/>
            <person name="Thomas B.C."/>
            <person name="Malmstrom R."/>
            <person name="Stieglmeier M."/>
            <person name="Klingl A."/>
            <person name="Woyke T."/>
            <person name="Ryan C.M."/>
            <person name="Banfield J.F."/>
        </authorList>
    </citation>
    <scope>NUCLEOTIDE SEQUENCE [LARGE SCALE GENOMIC DNA]</scope>
</reference>
<dbReference type="EMBL" id="PFHR01000001">
    <property type="protein sequence ID" value="PIW97355.1"/>
    <property type="molecule type" value="Genomic_DNA"/>
</dbReference>
<evidence type="ECO:0000313" key="1">
    <source>
        <dbReference type="EMBL" id="PIW97355.1"/>
    </source>
</evidence>
<sequence>MPEYLGTFMFYAPEDNFWRTWHIWGYADENGKVIAIHIGISKLLECASGEITRSDCGNELRKRAMKIADQRMAKAMEGEFNVIELNDWR</sequence>
<accession>A0A2M7IQ18</accession>
<organism evidence="1 2">
    <name type="scientific">Candidatus Kaiserbacteria bacterium CG_4_8_14_3_um_filter_38_9</name>
    <dbReference type="NCBI Taxonomy" id="1974599"/>
    <lineage>
        <taxon>Bacteria</taxon>
        <taxon>Candidatus Kaiseribacteriota</taxon>
    </lineage>
</organism>
<proteinExistence type="predicted"/>
<dbReference type="Proteomes" id="UP000230837">
    <property type="component" value="Unassembled WGS sequence"/>
</dbReference>
<comment type="caution">
    <text evidence="1">The sequence shown here is derived from an EMBL/GenBank/DDBJ whole genome shotgun (WGS) entry which is preliminary data.</text>
</comment>
<name>A0A2M7IQ18_9BACT</name>
<evidence type="ECO:0000313" key="2">
    <source>
        <dbReference type="Proteomes" id="UP000230837"/>
    </source>
</evidence>
<protein>
    <submittedName>
        <fullName evidence="1">Uncharacterized protein</fullName>
    </submittedName>
</protein>
<gene>
    <name evidence="1" type="ORF">COZ82_00010</name>
</gene>
<dbReference type="AlphaFoldDB" id="A0A2M7IQ18"/>